<dbReference type="Pfam" id="PF12804">
    <property type="entry name" value="NTP_transf_3"/>
    <property type="match status" value="1"/>
</dbReference>
<keyword evidence="5" id="KW-1185">Reference proteome</keyword>
<gene>
    <name evidence="4" type="ORF">DPC56_06675</name>
</gene>
<keyword evidence="1 4" id="KW-0808">Transferase</keyword>
<dbReference type="PANTHER" id="PTHR43584:SF8">
    <property type="entry name" value="N-ACETYLMURAMATE ALPHA-1-PHOSPHATE URIDYLYLTRANSFERASE"/>
    <property type="match status" value="1"/>
</dbReference>
<feature type="domain" description="MobA-like NTP transferase" evidence="3">
    <location>
        <begin position="3"/>
        <end position="121"/>
    </location>
</feature>
<dbReference type="GO" id="GO:0016779">
    <property type="term" value="F:nucleotidyltransferase activity"/>
    <property type="evidence" value="ECO:0007669"/>
    <property type="project" value="UniProtKB-KW"/>
</dbReference>
<protein>
    <submittedName>
        <fullName evidence="4">Phosphocholine cytidylyltransferase family protein</fullName>
    </submittedName>
</protein>
<accession>A0A328P8I5</accession>
<evidence type="ECO:0000313" key="5">
    <source>
        <dbReference type="Proteomes" id="UP000249782"/>
    </source>
</evidence>
<dbReference type="PANTHER" id="PTHR43584">
    <property type="entry name" value="NUCLEOTIDYL TRANSFERASE"/>
    <property type="match status" value="1"/>
</dbReference>
<dbReference type="Proteomes" id="UP000249782">
    <property type="component" value="Unassembled WGS sequence"/>
</dbReference>
<dbReference type="InterPro" id="IPR029044">
    <property type="entry name" value="Nucleotide-diphossugar_trans"/>
</dbReference>
<sequence>MKVVILAAGVGSRLGHGLPKALVKLCDEKTILDHQLENLKSAGLEDIRVVIGYKGGLIKERHPDLEYVINRRYYATNTSKSLLIGIRDLDEDVIWLNGDVVFDPRILHLIMEERRENLICVDNKKVGDEEVKYNLTSDGYIKKLSKTIPDGLGEAVGINYVKRETLPVLEESLMECHDQDYFEKAIEKAIEKGEKFKALNIRDNFCIEVDFPGDLEKAKKYCKENL</sequence>
<dbReference type="CDD" id="cd02523">
    <property type="entry name" value="PC_cytidylyltransferase"/>
    <property type="match status" value="1"/>
</dbReference>
<evidence type="ECO:0000256" key="1">
    <source>
        <dbReference type="ARBA" id="ARBA00022679"/>
    </source>
</evidence>
<proteinExistence type="predicted"/>
<dbReference type="SUPFAM" id="SSF53448">
    <property type="entry name" value="Nucleotide-diphospho-sugar transferases"/>
    <property type="match status" value="1"/>
</dbReference>
<keyword evidence="2 4" id="KW-0548">Nucleotidyltransferase</keyword>
<evidence type="ECO:0000259" key="3">
    <source>
        <dbReference type="Pfam" id="PF12804"/>
    </source>
</evidence>
<dbReference type="AlphaFoldDB" id="A0A328P8I5"/>
<name>A0A328P8I5_9EURY</name>
<comment type="caution">
    <text evidence="4">The sequence shown here is derived from an EMBL/GenBank/DDBJ whole genome shotgun (WGS) entry which is preliminary data.</text>
</comment>
<evidence type="ECO:0000256" key="2">
    <source>
        <dbReference type="ARBA" id="ARBA00022695"/>
    </source>
</evidence>
<evidence type="ECO:0000313" key="4">
    <source>
        <dbReference type="EMBL" id="RAO78708.1"/>
    </source>
</evidence>
<dbReference type="InterPro" id="IPR025877">
    <property type="entry name" value="MobA-like_NTP_Trfase"/>
</dbReference>
<dbReference type="InterPro" id="IPR050065">
    <property type="entry name" value="GlmU-like"/>
</dbReference>
<organism evidence="4 5">
    <name type="scientific">Methanothermobacter tenebrarum</name>
    <dbReference type="NCBI Taxonomy" id="680118"/>
    <lineage>
        <taxon>Archaea</taxon>
        <taxon>Methanobacteriati</taxon>
        <taxon>Methanobacteriota</taxon>
        <taxon>Methanomada group</taxon>
        <taxon>Methanobacteria</taxon>
        <taxon>Methanobacteriales</taxon>
        <taxon>Methanobacteriaceae</taxon>
        <taxon>Methanothermobacter</taxon>
    </lineage>
</organism>
<dbReference type="Gene3D" id="3.90.550.10">
    <property type="entry name" value="Spore Coat Polysaccharide Biosynthesis Protein SpsA, Chain A"/>
    <property type="match status" value="1"/>
</dbReference>
<reference evidence="4 5" key="1">
    <citation type="submission" date="2018-06" db="EMBL/GenBank/DDBJ databases">
        <title>Draft genome sequence of hyperthermophilic methanogen Methanothermobacter tenebrarum sp. MCM-B 1447.</title>
        <authorList>
            <person name="Pore S.D."/>
            <person name="Dagar S."/>
            <person name="Dhakephalkar P.K."/>
        </authorList>
    </citation>
    <scope>NUCLEOTIDE SEQUENCE [LARGE SCALE GENOMIC DNA]</scope>
    <source>
        <strain evidence="4 5">MCM B 1447</strain>
    </source>
</reference>
<dbReference type="EMBL" id="QLOE01000009">
    <property type="protein sequence ID" value="RAO78708.1"/>
    <property type="molecule type" value="Genomic_DNA"/>
</dbReference>